<dbReference type="Gene3D" id="3.40.50.300">
    <property type="entry name" value="P-loop containing nucleotide triphosphate hydrolases"/>
    <property type="match status" value="1"/>
</dbReference>
<dbReference type="InterPro" id="IPR027417">
    <property type="entry name" value="P-loop_NTPase"/>
</dbReference>
<dbReference type="GO" id="GO:0051782">
    <property type="term" value="P:negative regulation of cell division"/>
    <property type="evidence" value="ECO:0007669"/>
    <property type="project" value="TreeGrafter"/>
</dbReference>
<gene>
    <name evidence="2" type="ORF">OXPF_26740</name>
</gene>
<proteinExistence type="predicted"/>
<dbReference type="Proteomes" id="UP000050326">
    <property type="component" value="Unassembled WGS sequence"/>
</dbReference>
<dbReference type="PIRSF" id="PIRSF005647">
    <property type="entry name" value="CooC"/>
    <property type="match status" value="1"/>
</dbReference>
<organism evidence="2 3">
    <name type="scientific">Oxobacter pfennigii</name>
    <dbReference type="NCBI Taxonomy" id="36849"/>
    <lineage>
        <taxon>Bacteria</taxon>
        <taxon>Bacillati</taxon>
        <taxon>Bacillota</taxon>
        <taxon>Clostridia</taxon>
        <taxon>Eubacteriales</taxon>
        <taxon>Clostridiaceae</taxon>
        <taxon>Oxobacter</taxon>
    </lineage>
</organism>
<dbReference type="OrthoDB" id="9779073at2"/>
<dbReference type="PATRIC" id="fig|36849.3.peg.2828"/>
<keyword evidence="3" id="KW-1185">Reference proteome</keyword>
<protein>
    <submittedName>
        <fullName evidence="2">CobQ/CobB/MinD/ParA nucleotide binding domain protein</fullName>
    </submittedName>
</protein>
<dbReference type="PANTHER" id="PTHR43384:SF7">
    <property type="entry name" value="CARBON-MONOXIDE DEHYDROGENASE ACCESSORY PROTEIN"/>
    <property type="match status" value="1"/>
</dbReference>
<name>A0A0P8W5B9_9CLOT</name>
<dbReference type="GO" id="GO:0009898">
    <property type="term" value="C:cytoplasmic side of plasma membrane"/>
    <property type="evidence" value="ECO:0007669"/>
    <property type="project" value="TreeGrafter"/>
</dbReference>
<dbReference type="EMBL" id="LKET01000035">
    <property type="protein sequence ID" value="KPU43814.1"/>
    <property type="molecule type" value="Genomic_DNA"/>
</dbReference>
<dbReference type="GO" id="GO:0005524">
    <property type="term" value="F:ATP binding"/>
    <property type="evidence" value="ECO:0007669"/>
    <property type="project" value="TreeGrafter"/>
</dbReference>
<reference evidence="2 3" key="1">
    <citation type="submission" date="2015-09" db="EMBL/GenBank/DDBJ databases">
        <title>Genome sequence of Oxobacter pfennigii DSM 3222.</title>
        <authorList>
            <person name="Poehlein A."/>
            <person name="Bengelsdorf F.R."/>
            <person name="Schiel-Bengelsdorf B."/>
            <person name="Duerre P."/>
            <person name="Daniel R."/>
        </authorList>
    </citation>
    <scope>NUCLEOTIDE SEQUENCE [LARGE SCALE GENOMIC DNA]</scope>
    <source>
        <strain evidence="2 3">DSM 3222</strain>
    </source>
</reference>
<dbReference type="GO" id="GO:0016887">
    <property type="term" value="F:ATP hydrolysis activity"/>
    <property type="evidence" value="ECO:0007669"/>
    <property type="project" value="TreeGrafter"/>
</dbReference>
<evidence type="ECO:0000313" key="2">
    <source>
        <dbReference type="EMBL" id="KPU43814.1"/>
    </source>
</evidence>
<dbReference type="Pfam" id="PF01656">
    <property type="entry name" value="CbiA"/>
    <property type="match status" value="1"/>
</dbReference>
<dbReference type="AlphaFoldDB" id="A0A0P8W5B9"/>
<evidence type="ECO:0000259" key="1">
    <source>
        <dbReference type="Pfam" id="PF01656"/>
    </source>
</evidence>
<dbReference type="InterPro" id="IPR014433">
    <property type="entry name" value="CooC"/>
</dbReference>
<dbReference type="SUPFAM" id="SSF52540">
    <property type="entry name" value="P-loop containing nucleoside triphosphate hydrolases"/>
    <property type="match status" value="1"/>
</dbReference>
<feature type="domain" description="CobQ/CobB/MinD/ParA nucleotide binding" evidence="1">
    <location>
        <begin position="6"/>
        <end position="229"/>
    </location>
</feature>
<sequence length="251" mass="27421">MTIQIAVAGKGGTGKTSFCALLIRYLIDKGKKPVLAVDADANANLNEALGLQIEGETVSELIEKTKDLNGIPVGMSQETYIEYRLNAALAESKDVDLIVMGGPEGPGCFCFPNNLLRMYLDNLSKGYAYVVMDNEAGLEHISRRTTKDVDVLFVISDISARSVRSAGRVNQLVKTLKTKVKRICLVLTRGTEEDAENLTEEINKTGLELVGIIPNDPMITEFDIKGKPLFELPADSPAVNAVYRMLDKLKI</sequence>
<dbReference type="InterPro" id="IPR050625">
    <property type="entry name" value="ParA/MinD_ATPase"/>
</dbReference>
<dbReference type="InterPro" id="IPR002586">
    <property type="entry name" value="CobQ/CobB/MinD/ParA_Nub-bd_dom"/>
</dbReference>
<dbReference type="GO" id="GO:0005829">
    <property type="term" value="C:cytosol"/>
    <property type="evidence" value="ECO:0007669"/>
    <property type="project" value="TreeGrafter"/>
</dbReference>
<dbReference type="RefSeq" id="WP_054875701.1">
    <property type="nucleotide sequence ID" value="NZ_LKET01000035.1"/>
</dbReference>
<accession>A0A0P8W5B9</accession>
<dbReference type="STRING" id="36849.OXPF_26740"/>
<dbReference type="PANTHER" id="PTHR43384">
    <property type="entry name" value="SEPTUM SITE-DETERMINING PROTEIN MIND HOMOLOG, CHLOROPLASTIC-RELATED"/>
    <property type="match status" value="1"/>
</dbReference>
<comment type="caution">
    <text evidence="2">The sequence shown here is derived from an EMBL/GenBank/DDBJ whole genome shotgun (WGS) entry which is preliminary data.</text>
</comment>
<evidence type="ECO:0000313" key="3">
    <source>
        <dbReference type="Proteomes" id="UP000050326"/>
    </source>
</evidence>